<evidence type="ECO:0000313" key="3">
    <source>
        <dbReference type="Proteomes" id="UP000539111"/>
    </source>
</evidence>
<feature type="transmembrane region" description="Helical" evidence="1">
    <location>
        <begin position="54"/>
        <end position="77"/>
    </location>
</feature>
<feature type="transmembrane region" description="Helical" evidence="1">
    <location>
        <begin position="174"/>
        <end position="195"/>
    </location>
</feature>
<keyword evidence="1" id="KW-0472">Membrane</keyword>
<protein>
    <submittedName>
        <fullName evidence="2">Uncharacterized membrane protein HdeD (DUF308 family)</fullName>
    </submittedName>
</protein>
<organism evidence="2 3">
    <name type="scientific">Spelaeicoccus albus</name>
    <dbReference type="NCBI Taxonomy" id="1280376"/>
    <lineage>
        <taxon>Bacteria</taxon>
        <taxon>Bacillati</taxon>
        <taxon>Actinomycetota</taxon>
        <taxon>Actinomycetes</taxon>
        <taxon>Micrococcales</taxon>
        <taxon>Brevibacteriaceae</taxon>
        <taxon>Spelaeicoccus</taxon>
    </lineage>
</organism>
<comment type="caution">
    <text evidence="2">The sequence shown here is derived from an EMBL/GenBank/DDBJ whole genome shotgun (WGS) entry which is preliminary data.</text>
</comment>
<feature type="transmembrane region" description="Helical" evidence="1">
    <location>
        <begin position="21"/>
        <end position="42"/>
    </location>
</feature>
<feature type="transmembrane region" description="Helical" evidence="1">
    <location>
        <begin position="149"/>
        <end position="168"/>
    </location>
</feature>
<feature type="transmembrane region" description="Helical" evidence="1">
    <location>
        <begin position="89"/>
        <end position="110"/>
    </location>
</feature>
<accession>A0A7Z0AAC0</accession>
<evidence type="ECO:0000313" key="2">
    <source>
        <dbReference type="EMBL" id="NYI66526.1"/>
    </source>
</evidence>
<dbReference type="AlphaFoldDB" id="A0A7Z0AAC0"/>
<dbReference type="RefSeq" id="WP_179425950.1">
    <property type="nucleotide sequence ID" value="NZ_JACBZP010000001.1"/>
</dbReference>
<dbReference type="Proteomes" id="UP000539111">
    <property type="component" value="Unassembled WGS sequence"/>
</dbReference>
<name>A0A7Z0AAC0_9MICO</name>
<reference evidence="2 3" key="1">
    <citation type="submission" date="2020-07" db="EMBL/GenBank/DDBJ databases">
        <title>Sequencing the genomes of 1000 actinobacteria strains.</title>
        <authorList>
            <person name="Klenk H.-P."/>
        </authorList>
    </citation>
    <scope>NUCLEOTIDE SEQUENCE [LARGE SCALE GENOMIC DNA]</scope>
    <source>
        <strain evidence="2 3">DSM 26341</strain>
    </source>
</reference>
<keyword evidence="1" id="KW-1133">Transmembrane helix</keyword>
<proteinExistence type="predicted"/>
<sequence length="202" mass="21582">MSKDLAGSALPARTPSGVLDFWKFELTRGIWCAAIGVVTVFWQRESTEALKLQVPVGTVEYLIAVYLIVFGIVQFGLGRRITGAMRLTVVVDAAVSIVLGAAAIACGVMGADVDQFHWVVFAWALIHGGLDITFAVLMRRRLKGSQDWMVSGALHVALAVVLGIFVHMEALTVMGLVGAVAVMSGVLFILGAVTARRLARKS</sequence>
<gene>
    <name evidence="2" type="ORF">BJY26_000832</name>
</gene>
<feature type="transmembrane region" description="Helical" evidence="1">
    <location>
        <begin position="116"/>
        <end position="137"/>
    </location>
</feature>
<keyword evidence="3" id="KW-1185">Reference proteome</keyword>
<evidence type="ECO:0000256" key="1">
    <source>
        <dbReference type="SAM" id="Phobius"/>
    </source>
</evidence>
<keyword evidence="1" id="KW-0812">Transmembrane</keyword>
<dbReference type="EMBL" id="JACBZP010000001">
    <property type="protein sequence ID" value="NYI66526.1"/>
    <property type="molecule type" value="Genomic_DNA"/>
</dbReference>